<dbReference type="InterPro" id="IPR006091">
    <property type="entry name" value="Acyl-CoA_Oxase/DH_mid-dom"/>
</dbReference>
<organism evidence="11 12">
    <name type="scientific">Symbiodinium microadriaticum</name>
    <name type="common">Dinoflagellate</name>
    <name type="synonym">Zooxanthella microadriatica</name>
    <dbReference type="NCBI Taxonomy" id="2951"/>
    <lineage>
        <taxon>Eukaryota</taxon>
        <taxon>Sar</taxon>
        <taxon>Alveolata</taxon>
        <taxon>Dinophyceae</taxon>
        <taxon>Suessiales</taxon>
        <taxon>Symbiodiniaceae</taxon>
        <taxon>Symbiodinium</taxon>
    </lineage>
</organism>
<keyword evidence="12" id="KW-1185">Reference proteome</keyword>
<dbReference type="GO" id="GO:0003995">
    <property type="term" value="F:acyl-CoA dehydrogenase activity"/>
    <property type="evidence" value="ECO:0007669"/>
    <property type="project" value="TreeGrafter"/>
</dbReference>
<dbReference type="InterPro" id="IPR013786">
    <property type="entry name" value="AcylCoA_DH/ox_N"/>
</dbReference>
<dbReference type="InterPro" id="IPR046373">
    <property type="entry name" value="Acyl-CoA_Oxase/DH_mid-dom_sf"/>
</dbReference>
<evidence type="ECO:0000313" key="11">
    <source>
        <dbReference type="EMBL" id="OLQ03585.1"/>
    </source>
</evidence>
<evidence type="ECO:0000256" key="6">
    <source>
        <dbReference type="ARBA" id="ARBA00023002"/>
    </source>
</evidence>
<protein>
    <submittedName>
        <fullName evidence="11">Acyl-CoA dehydrogenase family member 11</fullName>
    </submittedName>
</protein>
<dbReference type="Pfam" id="PF02770">
    <property type="entry name" value="Acyl-CoA_dh_M"/>
    <property type="match status" value="1"/>
</dbReference>
<accession>A0A1Q9E840</accession>
<dbReference type="OMA" id="LAYMYAM"/>
<dbReference type="Gene3D" id="1.20.140.10">
    <property type="entry name" value="Butyryl-CoA Dehydrogenase, subunit A, domain 3"/>
    <property type="match status" value="1"/>
</dbReference>
<evidence type="ECO:0000259" key="8">
    <source>
        <dbReference type="Pfam" id="PF00441"/>
    </source>
</evidence>
<name>A0A1Q9E840_SYMMI</name>
<evidence type="ECO:0000259" key="9">
    <source>
        <dbReference type="Pfam" id="PF02770"/>
    </source>
</evidence>
<dbReference type="Gene3D" id="1.10.540.10">
    <property type="entry name" value="Acyl-CoA dehydrogenase/oxidase, N-terminal domain"/>
    <property type="match status" value="1"/>
</dbReference>
<dbReference type="InterPro" id="IPR037069">
    <property type="entry name" value="AcylCoA_DH/ox_N_sf"/>
</dbReference>
<dbReference type="GO" id="GO:0050660">
    <property type="term" value="F:flavin adenine dinucleotide binding"/>
    <property type="evidence" value="ECO:0007669"/>
    <property type="project" value="InterPro"/>
</dbReference>
<proteinExistence type="inferred from homology"/>
<evidence type="ECO:0000256" key="1">
    <source>
        <dbReference type="ARBA" id="ARBA00001974"/>
    </source>
</evidence>
<feature type="domain" description="Acyl-CoA dehydrogenase/oxidase C-terminal" evidence="8">
    <location>
        <begin position="280"/>
        <end position="429"/>
    </location>
</feature>
<dbReference type="GO" id="GO:0005737">
    <property type="term" value="C:cytoplasm"/>
    <property type="evidence" value="ECO:0007669"/>
    <property type="project" value="TreeGrafter"/>
</dbReference>
<dbReference type="FunFam" id="2.40.110.10:FF:000002">
    <property type="entry name" value="Acyl-CoA dehydrogenase fadE12"/>
    <property type="match status" value="1"/>
</dbReference>
<evidence type="ECO:0000256" key="5">
    <source>
        <dbReference type="ARBA" id="ARBA00022827"/>
    </source>
</evidence>
<evidence type="ECO:0000256" key="3">
    <source>
        <dbReference type="ARBA" id="ARBA00011738"/>
    </source>
</evidence>
<dbReference type="PANTHER" id="PTHR48083:SF13">
    <property type="entry name" value="ACYL-COA DEHYDROGENASE FAMILY MEMBER 11"/>
    <property type="match status" value="1"/>
</dbReference>
<keyword evidence="4 7" id="KW-0285">Flavoprotein</keyword>
<dbReference type="Pfam" id="PF02771">
    <property type="entry name" value="Acyl-CoA_dh_N"/>
    <property type="match status" value="1"/>
</dbReference>
<comment type="similarity">
    <text evidence="2 7">Belongs to the acyl-CoA dehydrogenase family.</text>
</comment>
<sequence>MSHPMGYILDLERIPPELEPFKDRLSPNFYEVRLRIIDFIKQDILPAMPVYGQQYREEVAKLKDRKPASPHEDPAYTHHPVWAASPPIAATLRQKAQERGLYNFFLPEVGNLGVLEYAPICEILGAFGLCNVAMNCTAPDTGNMEVLEKYGTPEQKKQWLEPLLAGTIRSAYAMTEPGVASSDATNISATIQRDGDEYVINGHKWYISGACRPECKVFIFLGRSGGDATHKQHSMILVPRDAKGVHIIRPLGLFGHIHDHAEIVFDNVRVPVGNMLLGEGRGFEIAQSRLGPSRIHHCMRTIGTAEQALDAIIHRVHKRVAFGKALANHATIRQSIAEARMEITKSRLLCYLAAVQADEHGFKDAKSFIAMTKVDAPRMCQKIIDEAIQIHGAHGVSQDSRLTDLYHHVRHVRLASGPDIVHLNTIAKEELKRKSSVMGEMVSGINKNIDKFGKFVNVVPDTRARL</sequence>
<dbReference type="GO" id="GO:0033539">
    <property type="term" value="P:fatty acid beta-oxidation using acyl-CoA dehydrogenase"/>
    <property type="evidence" value="ECO:0007669"/>
    <property type="project" value="TreeGrafter"/>
</dbReference>
<comment type="cofactor">
    <cofactor evidence="1 7">
        <name>FAD</name>
        <dbReference type="ChEBI" id="CHEBI:57692"/>
    </cofactor>
</comment>
<dbReference type="SUPFAM" id="SSF47203">
    <property type="entry name" value="Acyl-CoA dehydrogenase C-terminal domain-like"/>
    <property type="match status" value="1"/>
</dbReference>
<dbReference type="Gene3D" id="2.40.110.10">
    <property type="entry name" value="Butyryl-CoA Dehydrogenase, subunit A, domain 2"/>
    <property type="match status" value="1"/>
</dbReference>
<dbReference type="InterPro" id="IPR009100">
    <property type="entry name" value="AcylCoA_DH/oxidase_NM_dom_sf"/>
</dbReference>
<evidence type="ECO:0000256" key="2">
    <source>
        <dbReference type="ARBA" id="ARBA00009347"/>
    </source>
</evidence>
<comment type="subunit">
    <text evidence="3">Homodimer.</text>
</comment>
<keyword evidence="6 7" id="KW-0560">Oxidoreductase</keyword>
<dbReference type="Proteomes" id="UP000186817">
    <property type="component" value="Unassembled WGS sequence"/>
</dbReference>
<dbReference type="EMBL" id="LSRX01000232">
    <property type="protein sequence ID" value="OLQ03585.1"/>
    <property type="molecule type" value="Genomic_DNA"/>
</dbReference>
<dbReference type="InterPro" id="IPR050741">
    <property type="entry name" value="Acyl-CoA_dehydrogenase"/>
</dbReference>
<evidence type="ECO:0000313" key="12">
    <source>
        <dbReference type="Proteomes" id="UP000186817"/>
    </source>
</evidence>
<evidence type="ECO:0000259" key="10">
    <source>
        <dbReference type="Pfam" id="PF02771"/>
    </source>
</evidence>
<dbReference type="AlphaFoldDB" id="A0A1Q9E840"/>
<gene>
    <name evidence="11" type="primary">ACAD11</name>
    <name evidence="11" type="ORF">AK812_SmicGene13429</name>
</gene>
<evidence type="ECO:0000256" key="7">
    <source>
        <dbReference type="RuleBase" id="RU362125"/>
    </source>
</evidence>
<feature type="domain" description="Acyl-CoA oxidase/dehydrogenase middle" evidence="9">
    <location>
        <begin position="171"/>
        <end position="268"/>
    </location>
</feature>
<feature type="domain" description="Acyl-CoA dehydrogenase/oxidase N-terminal" evidence="10">
    <location>
        <begin position="89"/>
        <end position="166"/>
    </location>
</feature>
<dbReference type="SUPFAM" id="SSF56645">
    <property type="entry name" value="Acyl-CoA dehydrogenase NM domain-like"/>
    <property type="match status" value="1"/>
</dbReference>
<dbReference type="PANTHER" id="PTHR48083">
    <property type="entry name" value="MEDIUM-CHAIN SPECIFIC ACYL-COA DEHYDROGENASE, MITOCHONDRIAL-RELATED"/>
    <property type="match status" value="1"/>
</dbReference>
<evidence type="ECO:0000256" key="4">
    <source>
        <dbReference type="ARBA" id="ARBA00022630"/>
    </source>
</evidence>
<dbReference type="Pfam" id="PF00441">
    <property type="entry name" value="Acyl-CoA_dh_1"/>
    <property type="match status" value="1"/>
</dbReference>
<comment type="caution">
    <text evidence="11">The sequence shown here is derived from an EMBL/GenBank/DDBJ whole genome shotgun (WGS) entry which is preliminary data.</text>
</comment>
<reference evidence="11 12" key="1">
    <citation type="submission" date="2016-02" db="EMBL/GenBank/DDBJ databases">
        <title>Genome analysis of coral dinoflagellate symbionts highlights evolutionary adaptations to a symbiotic lifestyle.</title>
        <authorList>
            <person name="Aranda M."/>
            <person name="Li Y."/>
            <person name="Liew Y.J."/>
            <person name="Baumgarten S."/>
            <person name="Simakov O."/>
            <person name="Wilson M."/>
            <person name="Piel J."/>
            <person name="Ashoor H."/>
            <person name="Bougouffa S."/>
            <person name="Bajic V.B."/>
            <person name="Ryu T."/>
            <person name="Ravasi T."/>
            <person name="Bayer T."/>
            <person name="Micklem G."/>
            <person name="Kim H."/>
            <person name="Bhak J."/>
            <person name="Lajeunesse T.C."/>
            <person name="Voolstra C.R."/>
        </authorList>
    </citation>
    <scope>NUCLEOTIDE SEQUENCE [LARGE SCALE GENOMIC DNA]</scope>
    <source>
        <strain evidence="11 12">CCMP2467</strain>
    </source>
</reference>
<dbReference type="InterPro" id="IPR009075">
    <property type="entry name" value="AcylCo_DH/oxidase_C"/>
</dbReference>
<keyword evidence="5 7" id="KW-0274">FAD</keyword>
<dbReference type="OrthoDB" id="434771at2759"/>
<dbReference type="InterPro" id="IPR036250">
    <property type="entry name" value="AcylCo_DH-like_C"/>
</dbReference>